<dbReference type="AlphaFoldDB" id="A0A2A6B367"/>
<accession>A0A8R1Z7P1</accession>
<name>A0A2A6B367_PRIPA</name>
<feature type="region of interest" description="Disordered" evidence="1">
    <location>
        <begin position="1"/>
        <end position="26"/>
    </location>
</feature>
<evidence type="ECO:0000313" key="2">
    <source>
        <dbReference type="EnsemblMetazoa" id="PPA43023.1"/>
    </source>
</evidence>
<evidence type="ECO:0000256" key="1">
    <source>
        <dbReference type="SAM" id="MobiDB-lite"/>
    </source>
</evidence>
<evidence type="ECO:0000313" key="3">
    <source>
        <dbReference type="Proteomes" id="UP000005239"/>
    </source>
</evidence>
<keyword evidence="3" id="KW-1185">Reference proteome</keyword>
<proteinExistence type="predicted"/>
<reference evidence="3" key="1">
    <citation type="journal article" date="2008" name="Nat. Genet.">
        <title>The Pristionchus pacificus genome provides a unique perspective on nematode lifestyle and parasitism.</title>
        <authorList>
            <person name="Dieterich C."/>
            <person name="Clifton S.W."/>
            <person name="Schuster L.N."/>
            <person name="Chinwalla A."/>
            <person name="Delehaunty K."/>
            <person name="Dinkelacker I."/>
            <person name="Fulton L."/>
            <person name="Fulton R."/>
            <person name="Godfrey J."/>
            <person name="Minx P."/>
            <person name="Mitreva M."/>
            <person name="Roeseler W."/>
            <person name="Tian H."/>
            <person name="Witte H."/>
            <person name="Yang S.P."/>
            <person name="Wilson R.K."/>
            <person name="Sommer R.J."/>
        </authorList>
    </citation>
    <scope>NUCLEOTIDE SEQUENCE [LARGE SCALE GENOMIC DNA]</scope>
    <source>
        <strain evidence="3">PS312</strain>
    </source>
</reference>
<dbReference type="Proteomes" id="UP000005239">
    <property type="component" value="Unassembled WGS sequence"/>
</dbReference>
<protein>
    <submittedName>
        <fullName evidence="2">Uncharacterized protein</fullName>
    </submittedName>
</protein>
<organism evidence="2 3">
    <name type="scientific">Pristionchus pacificus</name>
    <name type="common">Parasitic nematode worm</name>
    <dbReference type="NCBI Taxonomy" id="54126"/>
    <lineage>
        <taxon>Eukaryota</taxon>
        <taxon>Metazoa</taxon>
        <taxon>Ecdysozoa</taxon>
        <taxon>Nematoda</taxon>
        <taxon>Chromadorea</taxon>
        <taxon>Rhabditida</taxon>
        <taxon>Rhabditina</taxon>
        <taxon>Diplogasteromorpha</taxon>
        <taxon>Diplogasteroidea</taxon>
        <taxon>Neodiplogasteridae</taxon>
        <taxon>Pristionchus</taxon>
    </lineage>
</organism>
<feature type="compositionally biased region" description="Polar residues" evidence="1">
    <location>
        <begin position="1"/>
        <end position="12"/>
    </location>
</feature>
<sequence>MAQVETAQNVQPTDHVEIEPPTQQKRRVAQEIPNEAGECEFANSTESGILQKEDYRPYSTLTFTGDTSHSIVLKNSGHTRDVVVDSAVAVSVDDCAIVTTAVELLGSSVLVWEDGSLECDVVEVWVVVATGPWIYQEILALIGTFTARVKMGKDRQLLYGVVRIYQDMCPLLEEIQATAPSCICTAVNSVVVPSASIHSVPTHDHVEIEPPTQQKRVILDLMKIIDFFGSGLAFFGECTRSAHIGPGISPWYGNITHGILGWVAKKAYTALSQKLRFLMEGLLV</sequence>
<reference evidence="2" key="2">
    <citation type="submission" date="2022-06" db="UniProtKB">
        <authorList>
            <consortium name="EnsemblMetazoa"/>
        </authorList>
    </citation>
    <scope>IDENTIFICATION</scope>
    <source>
        <strain evidence="2">PS312</strain>
    </source>
</reference>
<dbReference type="EnsemblMetazoa" id="PPA43023.1">
    <property type="protein sequence ID" value="PPA43023.1"/>
    <property type="gene ID" value="WBGene00281392"/>
</dbReference>
<gene>
    <name evidence="2" type="primary">WBGene00281392</name>
</gene>
<accession>A0A2A6B367</accession>